<organism evidence="3 4">
    <name type="scientific">Nocardioides caeni</name>
    <dbReference type="NCBI Taxonomy" id="574700"/>
    <lineage>
        <taxon>Bacteria</taxon>
        <taxon>Bacillati</taxon>
        <taxon>Actinomycetota</taxon>
        <taxon>Actinomycetes</taxon>
        <taxon>Propionibacteriales</taxon>
        <taxon>Nocardioidaceae</taxon>
        <taxon>Nocardioides</taxon>
    </lineage>
</organism>
<evidence type="ECO:0000256" key="2">
    <source>
        <dbReference type="SAM" id="Phobius"/>
    </source>
</evidence>
<protein>
    <recommendedName>
        <fullName evidence="5">ATP synthase protein I</fullName>
    </recommendedName>
</protein>
<gene>
    <name evidence="3" type="ORF">E9934_01990</name>
</gene>
<evidence type="ECO:0008006" key="5">
    <source>
        <dbReference type="Google" id="ProtNLM"/>
    </source>
</evidence>
<feature type="transmembrane region" description="Helical" evidence="2">
    <location>
        <begin position="72"/>
        <end position="95"/>
    </location>
</feature>
<reference evidence="3 4" key="1">
    <citation type="journal article" date="2009" name="Int. J. Syst. Evol. Microbiol.">
        <title>Nocardioides caeni sp. nov., isolated from wastewater.</title>
        <authorList>
            <person name="Yoon J.H."/>
            <person name="Kang S.J."/>
            <person name="Park S."/>
            <person name="Kim W."/>
            <person name="Oh T.K."/>
        </authorList>
    </citation>
    <scope>NUCLEOTIDE SEQUENCE [LARGE SCALE GENOMIC DNA]</scope>
    <source>
        <strain evidence="3 4">DSM 23134</strain>
    </source>
</reference>
<evidence type="ECO:0000313" key="4">
    <source>
        <dbReference type="Proteomes" id="UP000307087"/>
    </source>
</evidence>
<feature type="transmembrane region" description="Helical" evidence="2">
    <location>
        <begin position="12"/>
        <end position="33"/>
    </location>
</feature>
<keyword evidence="2" id="KW-0472">Membrane</keyword>
<name>A0A4S8NPR4_9ACTN</name>
<comment type="caution">
    <text evidence="3">The sequence shown here is derived from an EMBL/GenBank/DDBJ whole genome shotgun (WGS) entry which is preliminary data.</text>
</comment>
<evidence type="ECO:0000256" key="1">
    <source>
        <dbReference type="SAM" id="MobiDB-lite"/>
    </source>
</evidence>
<dbReference type="RefSeq" id="WP_136561135.1">
    <property type="nucleotide sequence ID" value="NZ_BAABLS010000002.1"/>
</dbReference>
<proteinExistence type="predicted"/>
<feature type="transmembrane region" description="Helical" evidence="2">
    <location>
        <begin position="107"/>
        <end position="127"/>
    </location>
</feature>
<feature type="region of interest" description="Disordered" evidence="1">
    <location>
        <begin position="140"/>
        <end position="160"/>
    </location>
</feature>
<dbReference type="OrthoDB" id="3789889at2"/>
<dbReference type="EMBL" id="STGW01000001">
    <property type="protein sequence ID" value="THV18421.1"/>
    <property type="molecule type" value="Genomic_DNA"/>
</dbReference>
<keyword evidence="4" id="KW-1185">Reference proteome</keyword>
<evidence type="ECO:0000313" key="3">
    <source>
        <dbReference type="EMBL" id="THV18421.1"/>
    </source>
</evidence>
<sequence>MMTTADRTPSVVARAAAAAAAAAVLLVGIGALVGGADAVRGAAVGGVIAVGVFAFGAFSVDTVSRLMPAASLMFAMLTYTLQVVLMLMAFVVLTRSGLLDDQIDRDWLAGAIILGAMVWMLVQVRLATTARIPAFEPASPRASGEVLEPTVRTTAEGGAR</sequence>
<accession>A0A4S8NPR4</accession>
<dbReference type="AlphaFoldDB" id="A0A4S8NPR4"/>
<keyword evidence="2" id="KW-1133">Transmembrane helix</keyword>
<feature type="transmembrane region" description="Helical" evidence="2">
    <location>
        <begin position="39"/>
        <end position="60"/>
    </location>
</feature>
<keyword evidence="2" id="KW-0812">Transmembrane</keyword>
<dbReference type="Proteomes" id="UP000307087">
    <property type="component" value="Unassembled WGS sequence"/>
</dbReference>